<sequence>MTDAAVADRSGWVALAGTYKNFPALAGASKADWLVIGGGFTGLAAARRLAELHPNHRIVLIDRKRLGQGASGRNSGFAVSREMPGPSELEKPAGRAAYLAQAAIHQAAGAEVKRLIDELRIDCDYDPNGYIFAVHERDKFKALEERVNAINDLGGEAKLLDAAALRSRLGIAFYNHGLWIGGGNALLQPARFAKGLIDALPATVECYENTEAVKITHEPGGGATVSLRDGHIRAARVIIGLNAFMPRLGVKRGRVFPISLTASLTRPLTPAEEEAIGHAGPWGGLCPIEGGATVRLTNDRRILMRNTAEYEPDGISQAMLAKRRAWHEMGLRHRFPFLAKDAIEFTWSGHMCASRNWSFVFEELSHGVFAAGCYNGAGLARGTLLGRLIAEHASGETSPLIENALAREKPSWVPTGPLFTLIAKIRLAHELQAAKSEH</sequence>
<protein>
    <submittedName>
        <fullName evidence="3">FAD-binding oxidoreductase</fullName>
        <ecNumber evidence="3">1.-.-.-</ecNumber>
    </submittedName>
</protein>
<dbReference type="PANTHER" id="PTHR13847:SF281">
    <property type="entry name" value="FAD DEPENDENT OXIDOREDUCTASE DOMAIN-CONTAINING PROTEIN"/>
    <property type="match status" value="1"/>
</dbReference>
<evidence type="ECO:0000256" key="1">
    <source>
        <dbReference type="ARBA" id="ARBA00023002"/>
    </source>
</evidence>
<dbReference type="Pfam" id="PF01266">
    <property type="entry name" value="DAO"/>
    <property type="match status" value="1"/>
</dbReference>
<dbReference type="Gene3D" id="3.50.50.60">
    <property type="entry name" value="FAD/NAD(P)-binding domain"/>
    <property type="match status" value="1"/>
</dbReference>
<reference evidence="3 4" key="1">
    <citation type="journal article" date="2013" name="Antonie Van Leeuwenhoek">
        <title>Dongia rigui sp. nov., isolated from freshwater of a large wetland in Korea.</title>
        <authorList>
            <person name="Baik K.S."/>
            <person name="Hwang Y.M."/>
            <person name="Choi J.S."/>
            <person name="Kwon J."/>
            <person name="Seong C.N."/>
        </authorList>
    </citation>
    <scope>NUCLEOTIDE SEQUENCE [LARGE SCALE GENOMIC DNA]</scope>
    <source>
        <strain evidence="3 4">04SU4-P</strain>
    </source>
</reference>
<feature type="domain" description="FAD dependent oxidoreductase" evidence="2">
    <location>
        <begin position="32"/>
        <end position="391"/>
    </location>
</feature>
<keyword evidence="1 3" id="KW-0560">Oxidoreductase</keyword>
<dbReference type="Proteomes" id="UP001271769">
    <property type="component" value="Unassembled WGS sequence"/>
</dbReference>
<name>A0ABU5DWN3_9PROT</name>
<dbReference type="SUPFAM" id="SSF51905">
    <property type="entry name" value="FAD/NAD(P)-binding domain"/>
    <property type="match status" value="1"/>
</dbReference>
<dbReference type="EC" id="1.-.-.-" evidence="3"/>
<evidence type="ECO:0000259" key="2">
    <source>
        <dbReference type="Pfam" id="PF01266"/>
    </source>
</evidence>
<comment type="caution">
    <text evidence="3">The sequence shown here is derived from an EMBL/GenBank/DDBJ whole genome shotgun (WGS) entry which is preliminary data.</text>
</comment>
<dbReference type="EMBL" id="JAXCLX010000001">
    <property type="protein sequence ID" value="MDY0871354.1"/>
    <property type="molecule type" value="Genomic_DNA"/>
</dbReference>
<dbReference type="PANTHER" id="PTHR13847">
    <property type="entry name" value="SARCOSINE DEHYDROGENASE-RELATED"/>
    <property type="match status" value="1"/>
</dbReference>
<dbReference type="Gene3D" id="3.30.9.10">
    <property type="entry name" value="D-Amino Acid Oxidase, subunit A, domain 2"/>
    <property type="match status" value="1"/>
</dbReference>
<evidence type="ECO:0000313" key="3">
    <source>
        <dbReference type="EMBL" id="MDY0871354.1"/>
    </source>
</evidence>
<keyword evidence="4" id="KW-1185">Reference proteome</keyword>
<dbReference type="RefSeq" id="WP_320499785.1">
    <property type="nucleotide sequence ID" value="NZ_JAXCLX010000001.1"/>
</dbReference>
<accession>A0ABU5DWN3</accession>
<gene>
    <name evidence="3" type="ORF">SMD31_05455</name>
</gene>
<organism evidence="3 4">
    <name type="scientific">Dongia rigui</name>
    <dbReference type="NCBI Taxonomy" id="940149"/>
    <lineage>
        <taxon>Bacteria</taxon>
        <taxon>Pseudomonadati</taxon>
        <taxon>Pseudomonadota</taxon>
        <taxon>Alphaproteobacteria</taxon>
        <taxon>Rhodospirillales</taxon>
        <taxon>Dongiaceae</taxon>
        <taxon>Dongia</taxon>
    </lineage>
</organism>
<dbReference type="GO" id="GO:0016491">
    <property type="term" value="F:oxidoreductase activity"/>
    <property type="evidence" value="ECO:0007669"/>
    <property type="project" value="UniProtKB-KW"/>
</dbReference>
<dbReference type="InterPro" id="IPR006076">
    <property type="entry name" value="FAD-dep_OxRdtase"/>
</dbReference>
<proteinExistence type="predicted"/>
<dbReference type="InterPro" id="IPR036188">
    <property type="entry name" value="FAD/NAD-bd_sf"/>
</dbReference>
<evidence type="ECO:0000313" key="4">
    <source>
        <dbReference type="Proteomes" id="UP001271769"/>
    </source>
</evidence>